<protein>
    <submittedName>
        <fullName evidence="1">Uncharacterized protein</fullName>
    </submittedName>
</protein>
<reference evidence="1 2" key="1">
    <citation type="submission" date="2018-06" db="EMBL/GenBank/DDBJ databases">
        <authorList>
            <consortium name="Pathogen Informatics"/>
            <person name="Doyle S."/>
        </authorList>
    </citation>
    <scope>NUCLEOTIDE SEQUENCE [LARGE SCALE GENOMIC DNA]</scope>
    <source>
        <strain evidence="1 2">NCTC13645</strain>
    </source>
</reference>
<proteinExistence type="predicted"/>
<accession>A0A380P8B4</accession>
<gene>
    <name evidence="1" type="ORF">NCTC13645_02214</name>
</gene>
<dbReference type="Proteomes" id="UP000254621">
    <property type="component" value="Unassembled WGS sequence"/>
</dbReference>
<name>A0A380P8B4_WEIVI</name>
<organism evidence="1 2">
    <name type="scientific">Weissella viridescens</name>
    <name type="common">Lactobacillus viridescens</name>
    <dbReference type="NCBI Taxonomy" id="1629"/>
    <lineage>
        <taxon>Bacteria</taxon>
        <taxon>Bacillati</taxon>
        <taxon>Bacillota</taxon>
        <taxon>Bacilli</taxon>
        <taxon>Lactobacillales</taxon>
        <taxon>Lactobacillaceae</taxon>
        <taxon>Weissella</taxon>
    </lineage>
</organism>
<dbReference type="EMBL" id="UHIV01000006">
    <property type="protein sequence ID" value="SUP61087.1"/>
    <property type="molecule type" value="Genomic_DNA"/>
</dbReference>
<evidence type="ECO:0000313" key="2">
    <source>
        <dbReference type="Proteomes" id="UP000254621"/>
    </source>
</evidence>
<evidence type="ECO:0000313" key="1">
    <source>
        <dbReference type="EMBL" id="SUP61087.1"/>
    </source>
</evidence>
<sequence>MGANAADQMLTQADRAEIEEVILQPNPVLINQNPRQCMFKIIGD</sequence>
<dbReference type="AlphaFoldDB" id="A0A380P8B4"/>